<dbReference type="GeneTree" id="ENSGT01050000244883"/>
<dbReference type="PANTHER" id="PTHR24264:SF15">
    <property type="entry name" value="RIKEN CDNA 2210010C04 GENE"/>
    <property type="match status" value="1"/>
</dbReference>
<keyword evidence="10" id="KW-0732">Signal</keyword>
<feature type="domain" description="Peptidase S1" evidence="11">
    <location>
        <begin position="17"/>
        <end position="58"/>
    </location>
</feature>
<reference evidence="12" key="3">
    <citation type="submission" date="2025-09" db="UniProtKB">
        <authorList>
            <consortium name="Ensembl"/>
        </authorList>
    </citation>
    <scope>IDENTIFICATION</scope>
</reference>
<dbReference type="InterPro" id="IPR009003">
    <property type="entry name" value="Peptidase_S1_PA"/>
</dbReference>
<dbReference type="PANTHER" id="PTHR24264">
    <property type="entry name" value="TRYPSIN-RELATED"/>
    <property type="match status" value="1"/>
</dbReference>
<keyword evidence="5" id="KW-0378">Hydrolase</keyword>
<evidence type="ECO:0000256" key="2">
    <source>
        <dbReference type="ARBA" id="ARBA00022525"/>
    </source>
</evidence>
<accession>A0A4X2M7K6</accession>
<dbReference type="SUPFAM" id="SSF50494">
    <property type="entry name" value="Trypsin-like serine proteases"/>
    <property type="match status" value="1"/>
</dbReference>
<dbReference type="GO" id="GO:0004252">
    <property type="term" value="F:serine-type endopeptidase activity"/>
    <property type="evidence" value="ECO:0007669"/>
    <property type="project" value="UniProtKB-EC"/>
</dbReference>
<feature type="chain" id="PRO_5021192373" description="trypsin" evidence="10">
    <location>
        <begin position="23"/>
        <end position="138"/>
    </location>
</feature>
<comment type="catalytic activity">
    <reaction evidence="8">
        <text>Preferential cleavage: Arg-|-Xaa, Lys-|-Xaa.</text>
        <dbReference type="EC" id="3.4.21.4"/>
    </reaction>
</comment>
<evidence type="ECO:0000256" key="3">
    <source>
        <dbReference type="ARBA" id="ARBA00022670"/>
    </source>
</evidence>
<dbReference type="GO" id="GO:0007586">
    <property type="term" value="P:digestion"/>
    <property type="evidence" value="ECO:0007669"/>
    <property type="project" value="UniProtKB-KW"/>
</dbReference>
<dbReference type="InterPro" id="IPR050127">
    <property type="entry name" value="Serine_Proteases_S1"/>
</dbReference>
<dbReference type="Pfam" id="PF00089">
    <property type="entry name" value="Trypsin"/>
    <property type="match status" value="1"/>
</dbReference>
<dbReference type="Proteomes" id="UP000314987">
    <property type="component" value="Unassembled WGS sequence"/>
</dbReference>
<evidence type="ECO:0000259" key="11">
    <source>
        <dbReference type="Pfam" id="PF00089"/>
    </source>
</evidence>
<keyword evidence="7" id="KW-1015">Disulfide bond</keyword>
<reference evidence="13" key="1">
    <citation type="submission" date="2018-12" db="EMBL/GenBank/DDBJ databases">
        <authorList>
            <person name="Yazar S."/>
        </authorList>
    </citation>
    <scope>NUCLEOTIDE SEQUENCE [LARGE SCALE GENOMIC DNA]</scope>
</reference>
<evidence type="ECO:0000256" key="10">
    <source>
        <dbReference type="SAM" id="SignalP"/>
    </source>
</evidence>
<evidence type="ECO:0000256" key="1">
    <source>
        <dbReference type="ARBA" id="ARBA00004613"/>
    </source>
</evidence>
<keyword evidence="13" id="KW-1185">Reference proteome</keyword>
<dbReference type="InterPro" id="IPR001254">
    <property type="entry name" value="Trypsin_dom"/>
</dbReference>
<dbReference type="AlphaFoldDB" id="A0A4X2M7K6"/>
<gene>
    <name evidence="12" type="primary">LOC114027276</name>
</gene>
<evidence type="ECO:0000256" key="8">
    <source>
        <dbReference type="ARBA" id="ARBA00036320"/>
    </source>
</evidence>
<dbReference type="Gene3D" id="2.40.10.10">
    <property type="entry name" value="Trypsin-like serine proteases"/>
    <property type="match status" value="1"/>
</dbReference>
<comment type="subcellular location">
    <subcellularLocation>
        <location evidence="1">Secreted</location>
    </subcellularLocation>
</comment>
<evidence type="ECO:0000256" key="5">
    <source>
        <dbReference type="ARBA" id="ARBA00022801"/>
    </source>
</evidence>
<sequence length="138" mass="14973">LKFPRPFHPTLILGFNLLQCLNVPILSDAQCKSSYPGLITENMVCAGFLEGGKDSCQGQEWAMEGDVVESSSFPSPHSSMFSTPRVILVAQWCVMESSRVLSPGAMAVPKRTNLVSTPKSASTWTGLRKLSLPTVNET</sequence>
<keyword evidence="4" id="KW-0222">Digestion</keyword>
<keyword evidence="6" id="KW-0720">Serine protease</keyword>
<dbReference type="GO" id="GO:0005615">
    <property type="term" value="C:extracellular space"/>
    <property type="evidence" value="ECO:0007669"/>
    <property type="project" value="TreeGrafter"/>
</dbReference>
<evidence type="ECO:0000256" key="7">
    <source>
        <dbReference type="ARBA" id="ARBA00023157"/>
    </source>
</evidence>
<dbReference type="InterPro" id="IPR043504">
    <property type="entry name" value="Peptidase_S1_PA_chymotrypsin"/>
</dbReference>
<dbReference type="EC" id="3.4.21.4" evidence="9"/>
<evidence type="ECO:0000256" key="9">
    <source>
        <dbReference type="ARBA" id="ARBA00038868"/>
    </source>
</evidence>
<feature type="signal peptide" evidence="10">
    <location>
        <begin position="1"/>
        <end position="22"/>
    </location>
</feature>
<proteinExistence type="predicted"/>
<evidence type="ECO:0000313" key="12">
    <source>
        <dbReference type="Ensembl" id="ENSVURP00010029537.1"/>
    </source>
</evidence>
<keyword evidence="3" id="KW-0645">Protease</keyword>
<organism evidence="12 13">
    <name type="scientific">Vombatus ursinus</name>
    <name type="common">Common wombat</name>
    <dbReference type="NCBI Taxonomy" id="29139"/>
    <lineage>
        <taxon>Eukaryota</taxon>
        <taxon>Metazoa</taxon>
        <taxon>Chordata</taxon>
        <taxon>Craniata</taxon>
        <taxon>Vertebrata</taxon>
        <taxon>Euteleostomi</taxon>
        <taxon>Mammalia</taxon>
        <taxon>Metatheria</taxon>
        <taxon>Diprotodontia</taxon>
        <taxon>Vombatidae</taxon>
        <taxon>Vombatus</taxon>
    </lineage>
</organism>
<name>A0A4X2M7K6_VOMUR</name>
<evidence type="ECO:0000313" key="13">
    <source>
        <dbReference type="Proteomes" id="UP000314987"/>
    </source>
</evidence>
<dbReference type="Ensembl" id="ENSVURT00010033647.1">
    <property type="protein sequence ID" value="ENSVURP00010029537.1"/>
    <property type="gene ID" value="ENSVURG00010022536.1"/>
</dbReference>
<protein>
    <recommendedName>
        <fullName evidence="9">trypsin</fullName>
        <ecNumber evidence="9">3.4.21.4</ecNumber>
    </recommendedName>
</protein>
<evidence type="ECO:0000256" key="6">
    <source>
        <dbReference type="ARBA" id="ARBA00022825"/>
    </source>
</evidence>
<dbReference type="GO" id="GO:0006508">
    <property type="term" value="P:proteolysis"/>
    <property type="evidence" value="ECO:0007669"/>
    <property type="project" value="UniProtKB-KW"/>
</dbReference>
<evidence type="ECO:0000256" key="4">
    <source>
        <dbReference type="ARBA" id="ARBA00022757"/>
    </source>
</evidence>
<keyword evidence="2" id="KW-0964">Secreted</keyword>
<reference evidence="12" key="2">
    <citation type="submission" date="2025-08" db="UniProtKB">
        <authorList>
            <consortium name="Ensembl"/>
        </authorList>
    </citation>
    <scope>IDENTIFICATION</scope>
</reference>